<proteinExistence type="predicted"/>
<name>A0ABU3F364_9ENTE</name>
<dbReference type="Proteomes" id="UP001252875">
    <property type="component" value="Unassembled WGS sequence"/>
</dbReference>
<sequence>MNIQDMLKLPSMKGAEIIAGKEQRHRLVTTISVLEVSEPELYSQMPLKGEYSGNELVLTSFAQIAMDVEKQLEIIAILHQHSQLGIVLYYVGLIIPQVSEKVIAKMNELGMVLILMPMNRMDLRYSEVISEVLSYINEEEEELDQQKTILLETIRQLPAPHQIETGLSILSDKLKCSLFIMSDENEVLLSKAWPRSLDSALRQAIARREINIAKKNDPVELNQVIHFQTALSLELPTLSHSYFLTLFRKKPLTENQLAGIQTIVEKTIKYFGEEQLLNTGQQFFAACQTGDFYTAAMLAQKAGIDVEEPLILYCLQRKEETAAIFSYQKLISYKERNREWIVGNKKAKSVHPVFSLDDPIADLLFISKELSGVTGIAQQMKLIEDHIQEAKQVFPKKTCFYAEDLYLLEDVTRETDSISLERYLDNELLETLAVYFLDCNESIKDTSDLLFLHNNTIKYRLKRAQERLELSFSQTASRYILIKNLIYYRKYRDKH</sequence>
<dbReference type="InterPro" id="IPR025736">
    <property type="entry name" value="PucR_C-HTH_dom"/>
</dbReference>
<dbReference type="PANTHER" id="PTHR33744:SF16">
    <property type="entry name" value="CARBOHYDRATE DIACID REGULATOR"/>
    <property type="match status" value="1"/>
</dbReference>
<reference evidence="3 4" key="1">
    <citation type="submission" date="2023-03" db="EMBL/GenBank/DDBJ databases">
        <authorList>
            <person name="Shen W."/>
            <person name="Cai J."/>
        </authorList>
    </citation>
    <scope>NUCLEOTIDE SEQUENCE [LARGE SCALE GENOMIC DNA]</scope>
    <source>
        <strain evidence="3 4">D6-4</strain>
    </source>
</reference>
<evidence type="ECO:0000259" key="1">
    <source>
        <dbReference type="Pfam" id="PF07905"/>
    </source>
</evidence>
<dbReference type="Pfam" id="PF07905">
    <property type="entry name" value="PucR"/>
    <property type="match status" value="1"/>
</dbReference>
<dbReference type="InterPro" id="IPR051448">
    <property type="entry name" value="CdaR-like_regulators"/>
</dbReference>
<accession>A0ABU3F364</accession>
<keyword evidence="4" id="KW-1185">Reference proteome</keyword>
<gene>
    <name evidence="3" type="ORF">P7D85_16230</name>
</gene>
<dbReference type="InterPro" id="IPR042070">
    <property type="entry name" value="PucR_C-HTH_sf"/>
</dbReference>
<feature type="domain" description="Purine catabolism PurC-like" evidence="1">
    <location>
        <begin position="5"/>
        <end position="136"/>
    </location>
</feature>
<dbReference type="InterPro" id="IPR012914">
    <property type="entry name" value="PucR_dom"/>
</dbReference>
<dbReference type="PANTHER" id="PTHR33744">
    <property type="entry name" value="CARBOHYDRATE DIACID REGULATOR"/>
    <property type="match status" value="1"/>
</dbReference>
<evidence type="ECO:0000313" key="3">
    <source>
        <dbReference type="EMBL" id="MDT2601337.1"/>
    </source>
</evidence>
<protein>
    <submittedName>
        <fullName evidence="3">PucR family transcriptional regulator</fullName>
    </submittedName>
</protein>
<dbReference type="EMBL" id="JARPYI010000010">
    <property type="protein sequence ID" value="MDT2601337.1"/>
    <property type="molecule type" value="Genomic_DNA"/>
</dbReference>
<dbReference type="RefSeq" id="WP_311823104.1">
    <property type="nucleotide sequence ID" value="NZ_JARPYF010000009.1"/>
</dbReference>
<dbReference type="Gene3D" id="1.10.10.2840">
    <property type="entry name" value="PucR C-terminal helix-turn-helix domain"/>
    <property type="match status" value="1"/>
</dbReference>
<feature type="domain" description="PucR C-terminal helix-turn-helix" evidence="2">
    <location>
        <begin position="428"/>
        <end position="479"/>
    </location>
</feature>
<comment type="caution">
    <text evidence="3">The sequence shown here is derived from an EMBL/GenBank/DDBJ whole genome shotgun (WGS) entry which is preliminary data.</text>
</comment>
<evidence type="ECO:0000259" key="2">
    <source>
        <dbReference type="Pfam" id="PF13556"/>
    </source>
</evidence>
<dbReference type="Pfam" id="PF13556">
    <property type="entry name" value="HTH_30"/>
    <property type="match status" value="1"/>
</dbReference>
<evidence type="ECO:0000313" key="4">
    <source>
        <dbReference type="Proteomes" id="UP001252875"/>
    </source>
</evidence>
<organism evidence="3 4">
    <name type="scientific">Enterococcus hulanensis</name>
    <dbReference type="NCBI Taxonomy" id="2559929"/>
    <lineage>
        <taxon>Bacteria</taxon>
        <taxon>Bacillati</taxon>
        <taxon>Bacillota</taxon>
        <taxon>Bacilli</taxon>
        <taxon>Lactobacillales</taxon>
        <taxon>Enterococcaceae</taxon>
        <taxon>Enterococcus</taxon>
    </lineage>
</organism>